<dbReference type="InterPro" id="IPR052079">
    <property type="entry name" value="E3_ligase/Copine_domain"/>
</dbReference>
<feature type="domain" description="Copine C-terminal" evidence="1">
    <location>
        <begin position="68"/>
        <end position="267"/>
    </location>
</feature>
<protein>
    <submittedName>
        <fullName evidence="2">Copine I</fullName>
    </submittedName>
</protein>
<dbReference type="PANTHER" id="PTHR45751:SF11">
    <property type="entry name" value="COPINE FAMILY PROTEIN 2"/>
    <property type="match status" value="1"/>
</dbReference>
<dbReference type="AlphaFoldDB" id="A0A146K9P1"/>
<accession>A0A146K9P1</accession>
<name>A0A146K9P1_9EUKA</name>
<organism evidence="2">
    <name type="scientific">Trepomonas sp. PC1</name>
    <dbReference type="NCBI Taxonomy" id="1076344"/>
    <lineage>
        <taxon>Eukaryota</taxon>
        <taxon>Metamonada</taxon>
        <taxon>Diplomonadida</taxon>
        <taxon>Hexamitidae</taxon>
        <taxon>Hexamitinae</taxon>
        <taxon>Trepomonas</taxon>
    </lineage>
</organism>
<dbReference type="InterPro" id="IPR010734">
    <property type="entry name" value="Copine_C"/>
</dbReference>
<evidence type="ECO:0000313" key="2">
    <source>
        <dbReference type="EMBL" id="JAP93297.1"/>
    </source>
</evidence>
<evidence type="ECO:0000259" key="1">
    <source>
        <dbReference type="Pfam" id="PF07002"/>
    </source>
</evidence>
<dbReference type="Pfam" id="PF07002">
    <property type="entry name" value="Copine"/>
    <property type="match status" value="1"/>
</dbReference>
<dbReference type="EMBL" id="GDID01003309">
    <property type="protein sequence ID" value="JAP93297.1"/>
    <property type="molecule type" value="Transcribed_RNA"/>
</dbReference>
<proteinExistence type="predicted"/>
<dbReference type="PANTHER" id="PTHR45751">
    <property type="entry name" value="COPINE FAMILY PROTEIN 1"/>
    <property type="match status" value="1"/>
</dbReference>
<dbReference type="GO" id="GO:0016567">
    <property type="term" value="P:protein ubiquitination"/>
    <property type="evidence" value="ECO:0007669"/>
    <property type="project" value="TreeGrafter"/>
</dbReference>
<dbReference type="GO" id="GO:0005634">
    <property type="term" value="C:nucleus"/>
    <property type="evidence" value="ECO:0007669"/>
    <property type="project" value="TreeGrafter"/>
</dbReference>
<gene>
    <name evidence="2" type="ORF">TPC1_14474</name>
</gene>
<dbReference type="GO" id="GO:0004842">
    <property type="term" value="F:ubiquitin-protein transferase activity"/>
    <property type="evidence" value="ECO:0007669"/>
    <property type="project" value="TreeGrafter"/>
</dbReference>
<reference evidence="2" key="1">
    <citation type="submission" date="2015-07" db="EMBL/GenBank/DDBJ databases">
        <title>Adaptation to a free-living lifestyle via gene acquisitions in the diplomonad Trepomonas sp. PC1.</title>
        <authorList>
            <person name="Xu F."/>
            <person name="Jerlstrom-Hultqvist J."/>
            <person name="Kolisko M."/>
            <person name="Simpson A.G.B."/>
            <person name="Roger A.J."/>
            <person name="Svard S.G."/>
            <person name="Andersson J.O."/>
        </authorList>
    </citation>
    <scope>NUCLEOTIDE SEQUENCE</scope>
    <source>
        <strain evidence="2">PC1</strain>
    </source>
</reference>
<sequence length="270" mass="30280">MQTQNRSPQAAAVVNQINPDRYKTFAELEQAIKGVGIESIQMVVGFDFSKSNEWTGERSYRQPLHGTNYQNPYLHALKVLEPIIPAFDDDGIIPAFRFGCIQTRDQTVLPLEASKQDPHYKGFENLEQGYLNAAGSILTGQIKLSGPTTFAPMIRKTIEICKAYGGRQLIFLLLLTDGDVSNMQLDQQCLVEASNYPISICALGLGDGPFEKMEYFDDMPGRRFDNFQFVNFTQLAMQAARCECPDLVLATAVFQEMPDQFKAMRQLGLL</sequence>